<dbReference type="OrthoDB" id="9802715at2"/>
<feature type="coiled-coil region" evidence="5">
    <location>
        <begin position="820"/>
        <end position="848"/>
    </location>
</feature>
<name>A0A1Y1RX70_9SPIO</name>
<dbReference type="NCBIfam" id="TIGR00241">
    <property type="entry name" value="CoA_E_activ"/>
    <property type="match status" value="1"/>
</dbReference>
<evidence type="ECO:0000259" key="6">
    <source>
        <dbReference type="Pfam" id="PF01869"/>
    </source>
</evidence>
<reference evidence="8 9" key="1">
    <citation type="submission" date="2017-03" db="EMBL/GenBank/DDBJ databases">
        <title>Draft Genome sequence of Marispirochaeta sp. strain JC444.</title>
        <authorList>
            <person name="Shivani Y."/>
            <person name="Subhash Y."/>
            <person name="Sasikala C."/>
            <person name="Ramana C."/>
        </authorList>
    </citation>
    <scope>NUCLEOTIDE SEQUENCE [LARGE SCALE GENOMIC DNA]</scope>
    <source>
        <strain evidence="8 9">JC444</strain>
    </source>
</reference>
<evidence type="ECO:0000313" key="9">
    <source>
        <dbReference type="Proteomes" id="UP000192343"/>
    </source>
</evidence>
<dbReference type="Pfam" id="PF09989">
    <property type="entry name" value="DUF2229"/>
    <property type="match status" value="1"/>
</dbReference>
<gene>
    <name evidence="8" type="ORF">B4O97_10915</name>
</gene>
<organism evidence="8 9">
    <name type="scientific">Marispirochaeta aestuarii</name>
    <dbReference type="NCBI Taxonomy" id="1963862"/>
    <lineage>
        <taxon>Bacteria</taxon>
        <taxon>Pseudomonadati</taxon>
        <taxon>Spirochaetota</taxon>
        <taxon>Spirochaetia</taxon>
        <taxon>Spirochaetales</taxon>
        <taxon>Spirochaetaceae</taxon>
        <taxon>Marispirochaeta</taxon>
    </lineage>
</organism>
<feature type="domain" description="DUF2229" evidence="7">
    <location>
        <begin position="680"/>
        <end position="891"/>
    </location>
</feature>
<dbReference type="EMBL" id="MWQY01000011">
    <property type="protein sequence ID" value="ORC34841.1"/>
    <property type="molecule type" value="Genomic_DNA"/>
</dbReference>
<dbReference type="PANTHER" id="PTHR32329:SF8">
    <property type="entry name" value="ACTIVATOR OF (R)-2-HYDROXYGLUTARYL-COA DEHYDRATASE"/>
    <property type="match status" value="1"/>
</dbReference>
<dbReference type="CDD" id="cd24035">
    <property type="entry name" value="ASKHA_NBD_O66634-like_rpt2"/>
    <property type="match status" value="1"/>
</dbReference>
<dbReference type="SUPFAM" id="SSF53067">
    <property type="entry name" value="Actin-like ATPase domain"/>
    <property type="match status" value="2"/>
</dbReference>
<proteinExistence type="predicted"/>
<accession>A0A1Y1RX70</accession>
<feature type="domain" description="ATPase BadF/BadG/BcrA/BcrD type" evidence="6">
    <location>
        <begin position="8"/>
        <end position="251"/>
    </location>
</feature>
<keyword evidence="5" id="KW-0175">Coiled coil</keyword>
<evidence type="ECO:0000259" key="7">
    <source>
        <dbReference type="Pfam" id="PF09989"/>
    </source>
</evidence>
<dbReference type="InterPro" id="IPR051805">
    <property type="entry name" value="Dehydratase_Activator_Redct"/>
</dbReference>
<dbReference type="CDD" id="cd24034">
    <property type="entry name" value="ASKHA_NBD_O66634-like_rpt1"/>
    <property type="match status" value="1"/>
</dbReference>
<feature type="domain" description="ATPase BadF/BadG/BcrA/BcrD type" evidence="6">
    <location>
        <begin position="333"/>
        <end position="584"/>
    </location>
</feature>
<sequence length="1411" mass="154732">MKKSPRLVGLDIGSVSVSLVSLNSQGELLGRDTALHGGHVEETISRLLDGCGKDPGISIAATGSVPSGFVCAGKINSQVALIRGVREKYPEVRGILHVGGERFGLLSFDASGEYRRARKNSGCAAGTGSFLDQQAERLGLSGSAELAAIADTNTGEIPPIATRCAVFAKTDLIHAQQEGWSLASICDGLCRGLARNIVDSLFTEFPDYPILMCGGVALNGAVRRHLQEILKVPVTAEAENALYYAAEGAALELLDTVLEPVLSLNVPGDRMIGCAKGEKNAASVYPPLSLNLSNYPDFRGLESYRFVPPAKAGTGDVEVDIYQVLRENTDVYIGIDVGSTSTKAVLMDPSRRVLAGFYTRTSGRPVRALQGILAAVEDVSRRTGCGFQVIGCGTTGSGRKLAGAVLGADTVLDEISAHARAAVEIDPEVDTIIEIGGQDAKFTTLKNGQVTSSIMNNVCAAGTGSFLEEQARKLGTRVEEYAACTEGVAAPLSSDRCTVFMQRDLNHLLCDGWKREEVLAAALHAVRENYLQKVAVESRMGEKIFFQGATAKIKTLVAAFEQKLGKAILVSPWCHLTGALGAALELSDRRVVSDSFRGLALWREEIPVRSEVCDLCTNHCKLTVAEVAGTSVAYGFLCGRDYGTGHYVRGSGSTFNLLGAEKKAEGPDPESSVPEASFSVGLPSALYLREDLLFWKTFFAELGIPVVSGEGIQDGVAEGRRHTGAEFCAPLTELHGQVHRLADSADYVFLPVYMETTKEKKDQRKFCYYSQFAPAILANHFPEGKLISPVVQANSFPFKAQGELYNALKGLPGKYSFLSITRAIEKAAAAKNRRREALEEQFEKERNRAGDSDVQVVLLGRPYTVLSPFMNKGIPEIFAKLGVTAFYQDMLPSDPEASGNLRTLLEQVHWHYASGILEAAETVARTPGLYPVFVSSFKCSPDSYLRSYFRQIMDARDKPYLILELDEHGSSVGYETRIEAALRSFGNHRNMEKGGGTKVDYSGLLPDLTADLRNKTVLLPNWDPLTIPLIAANLKREGVDARVLSESADSIRRGLRHNDGQCIPMNAVAEEAMDYVRRNGLDPANTVLWMMKSDLACNIALYPHHIRYIFRNYGGGMEKLGVFTGDITFGEVSITAAVNTYFAFLFGGLLRRIGCRLRPYEMNPGETDRVIARGIENLEEAFLGRKRKEDAVREIIEKVEAIPVTDAERPKVAIFGDIYVRDNDVFNNNLIRFIENHGGEVITTPYSQYAKMISDAYFKRWFAEYRFPTLLAYKTLLAAVELLERSYQKLFDRVLPLSHERYDEPAEEILERFGMKIEHTGESMDNILKVWYIKRHYPEVSLFVQTSPGFCCAGLVTESMTRRIEEVTGVPVVSLTYDGTGADPNEILVPYLRFPLSTEKKLKSDMELQTG</sequence>
<dbReference type="GO" id="GO:0051536">
    <property type="term" value="F:iron-sulfur cluster binding"/>
    <property type="evidence" value="ECO:0007669"/>
    <property type="project" value="UniProtKB-KW"/>
</dbReference>
<protein>
    <recommendedName>
        <fullName evidence="10">CoA activase</fullName>
    </recommendedName>
</protein>
<dbReference type="RefSeq" id="WP_083050789.1">
    <property type="nucleotide sequence ID" value="NZ_MWQY01000011.1"/>
</dbReference>
<evidence type="ECO:0000256" key="4">
    <source>
        <dbReference type="ARBA" id="ARBA00023014"/>
    </source>
</evidence>
<dbReference type="Gene3D" id="3.30.420.40">
    <property type="match status" value="4"/>
</dbReference>
<evidence type="ECO:0000256" key="3">
    <source>
        <dbReference type="ARBA" id="ARBA00023004"/>
    </source>
</evidence>
<dbReference type="Pfam" id="PF01869">
    <property type="entry name" value="BcrAD_BadFG"/>
    <property type="match status" value="2"/>
</dbReference>
<dbReference type="InterPro" id="IPR008275">
    <property type="entry name" value="CoA_E_activase_dom"/>
</dbReference>
<dbReference type="InterPro" id="IPR018709">
    <property type="entry name" value="CoA_activase_DUF2229"/>
</dbReference>
<evidence type="ECO:0008006" key="10">
    <source>
        <dbReference type="Google" id="ProtNLM"/>
    </source>
</evidence>
<keyword evidence="3" id="KW-0408">Iron</keyword>
<keyword evidence="2" id="KW-0479">Metal-binding</keyword>
<evidence type="ECO:0000313" key="8">
    <source>
        <dbReference type="EMBL" id="ORC34841.1"/>
    </source>
</evidence>
<keyword evidence="9" id="KW-1185">Reference proteome</keyword>
<dbReference type="STRING" id="1963862.B4O97_10915"/>
<evidence type="ECO:0000256" key="5">
    <source>
        <dbReference type="SAM" id="Coils"/>
    </source>
</evidence>
<keyword evidence="4" id="KW-0411">Iron-sulfur</keyword>
<dbReference type="PANTHER" id="PTHR32329">
    <property type="entry name" value="BIFUNCTIONAL PROTEIN [INCLUDES 2-HYDROXYACYL-COA DEHYDRATASE (N-TER) AND ITS ACTIVATOR DOMAIN (C_TERM)-RELATED"/>
    <property type="match status" value="1"/>
</dbReference>
<dbReference type="Proteomes" id="UP000192343">
    <property type="component" value="Unassembled WGS sequence"/>
</dbReference>
<evidence type="ECO:0000256" key="2">
    <source>
        <dbReference type="ARBA" id="ARBA00022723"/>
    </source>
</evidence>
<comment type="cofactor">
    <cofactor evidence="1">
        <name>[4Fe-4S] cluster</name>
        <dbReference type="ChEBI" id="CHEBI:49883"/>
    </cofactor>
</comment>
<comment type="caution">
    <text evidence="8">The sequence shown here is derived from an EMBL/GenBank/DDBJ whole genome shotgun (WGS) entry which is preliminary data.</text>
</comment>
<dbReference type="InterPro" id="IPR043129">
    <property type="entry name" value="ATPase_NBD"/>
</dbReference>
<evidence type="ECO:0000256" key="1">
    <source>
        <dbReference type="ARBA" id="ARBA00001966"/>
    </source>
</evidence>
<dbReference type="GO" id="GO:0046872">
    <property type="term" value="F:metal ion binding"/>
    <property type="evidence" value="ECO:0007669"/>
    <property type="project" value="UniProtKB-KW"/>
</dbReference>
<dbReference type="InterPro" id="IPR002731">
    <property type="entry name" value="ATPase_BadF"/>
</dbReference>